<keyword evidence="4" id="KW-1185">Reference proteome</keyword>
<dbReference type="GeneID" id="19278484"/>
<dbReference type="AlphaFoldDB" id="W3WPB6"/>
<evidence type="ECO:0000256" key="2">
    <source>
        <dbReference type="SAM" id="MobiDB-lite"/>
    </source>
</evidence>
<evidence type="ECO:0000313" key="3">
    <source>
        <dbReference type="EMBL" id="ETS74987.1"/>
    </source>
</evidence>
<dbReference type="PANTHER" id="PTHR34598">
    <property type="entry name" value="BLL6449 PROTEIN"/>
    <property type="match status" value="1"/>
</dbReference>
<dbReference type="InterPro" id="IPR044053">
    <property type="entry name" value="AsaB-like"/>
</dbReference>
<dbReference type="EMBL" id="KI912119">
    <property type="protein sequence ID" value="ETS74987.1"/>
    <property type="molecule type" value="Genomic_DNA"/>
</dbReference>
<organism evidence="3 4">
    <name type="scientific">Pestalotiopsis fici (strain W106-1 / CGMCC3.15140)</name>
    <dbReference type="NCBI Taxonomy" id="1229662"/>
    <lineage>
        <taxon>Eukaryota</taxon>
        <taxon>Fungi</taxon>
        <taxon>Dikarya</taxon>
        <taxon>Ascomycota</taxon>
        <taxon>Pezizomycotina</taxon>
        <taxon>Sordariomycetes</taxon>
        <taxon>Xylariomycetidae</taxon>
        <taxon>Amphisphaeriales</taxon>
        <taxon>Sporocadaceae</taxon>
        <taxon>Pestalotiopsis</taxon>
    </lineage>
</organism>
<evidence type="ECO:0000256" key="1">
    <source>
        <dbReference type="ARBA" id="ARBA00023604"/>
    </source>
</evidence>
<evidence type="ECO:0000313" key="4">
    <source>
        <dbReference type="Proteomes" id="UP000030651"/>
    </source>
</evidence>
<dbReference type="GO" id="GO:0016491">
    <property type="term" value="F:oxidoreductase activity"/>
    <property type="evidence" value="ECO:0007669"/>
    <property type="project" value="InterPro"/>
</dbReference>
<dbReference type="STRING" id="1229662.W3WPB6"/>
<sequence>MTTGVFHHIVPDSFTGKPWSKADGPDKSYRDQGHEWNVHNLRGREHEFTTDNSGFAVVHAPAQEKLFASNDAVRGAYYAEVEALLRRVLPAGGTPIRKVHIFDHTVRRRQADAPRQPVQQVHVDQTAAAAEARVRRHLPAAEADELLRGRYAIINAWRPIEHAALDFPLAVVDWRTTEARDFVAVDLMYPKRRADSGLGDCEVDDDDDDDRGKEKLPDPLTTGSVEGYEPRGEHIQVAPNPNHRFYFQKDMNPDEVLLLKCYDSFGEGEPGGIPGLAVRTPHSAFHDPNAPKDAPARQSIEVRCLVFYE</sequence>
<reference evidence="4" key="1">
    <citation type="journal article" date="2015" name="BMC Genomics">
        <title>Genomic and transcriptomic analysis of the endophytic fungus Pestalotiopsis fici reveals its lifestyle and high potential for synthesis of natural products.</title>
        <authorList>
            <person name="Wang X."/>
            <person name="Zhang X."/>
            <person name="Liu L."/>
            <person name="Xiang M."/>
            <person name="Wang W."/>
            <person name="Sun X."/>
            <person name="Che Y."/>
            <person name="Guo L."/>
            <person name="Liu G."/>
            <person name="Guo L."/>
            <person name="Wang C."/>
            <person name="Yin W.B."/>
            <person name="Stadler M."/>
            <person name="Zhang X."/>
            <person name="Liu X."/>
        </authorList>
    </citation>
    <scope>NUCLEOTIDE SEQUENCE [LARGE SCALE GENOMIC DNA]</scope>
    <source>
        <strain evidence="4">W106-1 / CGMCC3.15140</strain>
    </source>
</reference>
<name>W3WPB6_PESFW</name>
<dbReference type="HOGENOM" id="CLU_042688_3_1_1"/>
<dbReference type="InParanoid" id="W3WPB6"/>
<dbReference type="PANTHER" id="PTHR34598:SF4">
    <property type="entry name" value="7ALPHA-CEPHEM-METHOXYLASE P8 CHAIN RELATED PROTEIN"/>
    <property type="match status" value="1"/>
</dbReference>
<dbReference type="Proteomes" id="UP000030651">
    <property type="component" value="Unassembled WGS sequence"/>
</dbReference>
<comment type="similarity">
    <text evidence="1">Belongs to the asaB hydroxylase/desaturase family.</text>
</comment>
<feature type="region of interest" description="Disordered" evidence="2">
    <location>
        <begin position="196"/>
        <end position="225"/>
    </location>
</feature>
<dbReference type="OrthoDB" id="412788at2759"/>
<dbReference type="NCBIfam" id="NF041278">
    <property type="entry name" value="CmcJ_NvfI_EfuI"/>
    <property type="match status" value="1"/>
</dbReference>
<proteinExistence type="inferred from homology"/>
<dbReference type="OMA" id="ELRYPTW"/>
<dbReference type="eggNOG" id="ENOG502RZMU">
    <property type="taxonomic scope" value="Eukaryota"/>
</dbReference>
<dbReference type="RefSeq" id="XP_007840243.1">
    <property type="nucleotide sequence ID" value="XM_007842052.1"/>
</dbReference>
<protein>
    <recommendedName>
        <fullName evidence="5">Methyltransferase</fullName>
    </recommendedName>
</protein>
<gene>
    <name evidence="3" type="ORF">PFICI_13471</name>
</gene>
<evidence type="ECO:0008006" key="5">
    <source>
        <dbReference type="Google" id="ProtNLM"/>
    </source>
</evidence>
<accession>W3WPB6</accession>
<dbReference type="KEGG" id="pfy:PFICI_13471"/>